<proteinExistence type="predicted"/>
<protein>
    <submittedName>
        <fullName evidence="1">Uncharacterized protein</fullName>
    </submittedName>
</protein>
<organism evidence="1 2">
    <name type="scientific">Cricetulus griseus</name>
    <name type="common">Chinese hamster</name>
    <name type="synonym">Cricetulus barabensis griseus</name>
    <dbReference type="NCBI Taxonomy" id="10029"/>
    <lineage>
        <taxon>Eukaryota</taxon>
        <taxon>Metazoa</taxon>
        <taxon>Chordata</taxon>
        <taxon>Craniata</taxon>
        <taxon>Vertebrata</taxon>
        <taxon>Euteleostomi</taxon>
        <taxon>Mammalia</taxon>
        <taxon>Eutheria</taxon>
        <taxon>Euarchontoglires</taxon>
        <taxon>Glires</taxon>
        <taxon>Rodentia</taxon>
        <taxon>Myomorpha</taxon>
        <taxon>Muroidea</taxon>
        <taxon>Cricetidae</taxon>
        <taxon>Cricetinae</taxon>
        <taxon>Cricetulus</taxon>
    </lineage>
</organism>
<dbReference type="EMBL" id="JH000030">
    <property type="protein sequence ID" value="EGV95563.1"/>
    <property type="molecule type" value="Genomic_DNA"/>
</dbReference>
<dbReference type="InParanoid" id="G3GUG2"/>
<evidence type="ECO:0000313" key="2">
    <source>
        <dbReference type="Proteomes" id="UP000001075"/>
    </source>
</evidence>
<dbReference type="AlphaFoldDB" id="G3GUG2"/>
<sequence length="60" mass="6721">MSPLAGEFEMEKCDNRVVCIQSPLNKVTCKPMNIIAQSISSSFSRIKHNGKTTPQWNLPN</sequence>
<dbReference type="Proteomes" id="UP000001075">
    <property type="component" value="Unassembled WGS sequence"/>
</dbReference>
<gene>
    <name evidence="1" type="ORF">I79_001321</name>
</gene>
<reference evidence="2" key="1">
    <citation type="journal article" date="2011" name="Nat. Biotechnol.">
        <title>The genomic sequence of the Chinese hamster ovary (CHO)-K1 cell line.</title>
        <authorList>
            <person name="Xu X."/>
            <person name="Nagarajan H."/>
            <person name="Lewis N.E."/>
            <person name="Pan S."/>
            <person name="Cai Z."/>
            <person name="Liu X."/>
            <person name="Chen W."/>
            <person name="Xie M."/>
            <person name="Wang W."/>
            <person name="Hammond S."/>
            <person name="Andersen M.R."/>
            <person name="Neff N."/>
            <person name="Passarelli B."/>
            <person name="Koh W."/>
            <person name="Fan H.C."/>
            <person name="Wang J."/>
            <person name="Gui Y."/>
            <person name="Lee K.H."/>
            <person name="Betenbaugh M.J."/>
            <person name="Quake S.R."/>
            <person name="Famili I."/>
            <person name="Palsson B.O."/>
            <person name="Wang J."/>
        </authorList>
    </citation>
    <scope>NUCLEOTIDE SEQUENCE [LARGE SCALE GENOMIC DNA]</scope>
    <source>
        <strain evidence="2">CHO K1 cell line</strain>
    </source>
</reference>
<evidence type="ECO:0000313" key="1">
    <source>
        <dbReference type="EMBL" id="EGV95563.1"/>
    </source>
</evidence>
<accession>G3GUG2</accession>
<name>G3GUG2_CRIGR</name>